<sequence length="436" mass="49943">MRAPVYLTAAILSIAFSLGWLNHHRLKAARENLGKLTTEVHKREMAAASQPGSRNQDTKRPRQDGKETVRLLVISCFDFQSRMKALGKQDSPSFEQLDEFMLPLWEPLESLDSESLKSLISKILEEPEISKAIRQKIILAAHQFLALKAPLSSLDMLNFTAPLFKDDRRSEEILYGAFFQLSDIDPMGAARWIRKNSGGPIDFNGEQSKNALIRMTARKNPRQAFQLFDELDVRPSEKIFGEMVQDLQTTQQKLEMVVALRDYCASLADETLRKNLSNSMLKSIAHTYRNGNLNELKNWFESARLTPGEISDCIGSYYYACVIPDEVGMWLEYSWTKLPLEASKERTRFWVNNWTTDDYRNVGEWLASTPAGPMKNIAVRAYAEMIVRYQPQAAEQWAMTIPDGEYRDSTLKQLYYSWPKTDAAGREAFVKRHGME</sequence>
<feature type="region of interest" description="Disordered" evidence="1">
    <location>
        <begin position="44"/>
        <end position="65"/>
    </location>
</feature>
<dbReference type="EMBL" id="JAENIK010000011">
    <property type="protein sequence ID" value="MBK1816130.1"/>
    <property type="molecule type" value="Genomic_DNA"/>
</dbReference>
<keyword evidence="3" id="KW-1185">Reference proteome</keyword>
<gene>
    <name evidence="2" type="ORF">JIN84_10945</name>
</gene>
<evidence type="ECO:0000256" key="1">
    <source>
        <dbReference type="SAM" id="MobiDB-lite"/>
    </source>
</evidence>
<organism evidence="2 3">
    <name type="scientific">Luteolibacter yonseiensis</name>
    <dbReference type="NCBI Taxonomy" id="1144680"/>
    <lineage>
        <taxon>Bacteria</taxon>
        <taxon>Pseudomonadati</taxon>
        <taxon>Verrucomicrobiota</taxon>
        <taxon>Verrucomicrobiia</taxon>
        <taxon>Verrucomicrobiales</taxon>
        <taxon>Verrucomicrobiaceae</taxon>
        <taxon>Luteolibacter</taxon>
    </lineage>
</organism>
<comment type="caution">
    <text evidence="2">The sequence shown here is derived from an EMBL/GenBank/DDBJ whole genome shotgun (WGS) entry which is preliminary data.</text>
</comment>
<proteinExistence type="predicted"/>
<feature type="compositionally biased region" description="Basic and acidic residues" evidence="1">
    <location>
        <begin position="56"/>
        <end position="65"/>
    </location>
</feature>
<protein>
    <submittedName>
        <fullName evidence="2">Uncharacterized protein</fullName>
    </submittedName>
</protein>
<dbReference type="AlphaFoldDB" id="A0A934R6H4"/>
<dbReference type="RefSeq" id="WP_200351086.1">
    <property type="nucleotide sequence ID" value="NZ_BAABHZ010000006.1"/>
</dbReference>
<accession>A0A934R6H4</accession>
<reference evidence="2" key="1">
    <citation type="submission" date="2021-01" db="EMBL/GenBank/DDBJ databases">
        <title>Modified the classification status of verrucomicrobia.</title>
        <authorList>
            <person name="Feng X."/>
        </authorList>
    </citation>
    <scope>NUCLEOTIDE SEQUENCE</scope>
    <source>
        <strain evidence="2">JCM 18052</strain>
    </source>
</reference>
<name>A0A934R6H4_9BACT</name>
<dbReference type="Proteomes" id="UP000600139">
    <property type="component" value="Unassembled WGS sequence"/>
</dbReference>
<evidence type="ECO:0000313" key="2">
    <source>
        <dbReference type="EMBL" id="MBK1816130.1"/>
    </source>
</evidence>
<evidence type="ECO:0000313" key="3">
    <source>
        <dbReference type="Proteomes" id="UP000600139"/>
    </source>
</evidence>